<organism evidence="2 3">
    <name type="scientific">Actinomadura madurae</name>
    <dbReference type="NCBI Taxonomy" id="1993"/>
    <lineage>
        <taxon>Bacteria</taxon>
        <taxon>Bacillati</taxon>
        <taxon>Actinomycetota</taxon>
        <taxon>Actinomycetes</taxon>
        <taxon>Streptosporangiales</taxon>
        <taxon>Thermomonosporaceae</taxon>
        <taxon>Actinomadura</taxon>
    </lineage>
</organism>
<feature type="region of interest" description="Disordered" evidence="1">
    <location>
        <begin position="1"/>
        <end position="20"/>
    </location>
</feature>
<feature type="compositionally biased region" description="Low complexity" evidence="1">
    <location>
        <begin position="1195"/>
        <end position="1215"/>
    </location>
</feature>
<dbReference type="eggNOG" id="COG0507">
    <property type="taxonomic scope" value="Bacteria"/>
</dbReference>
<name>A0A1I5CND1_9ACTN</name>
<dbReference type="Proteomes" id="UP000183413">
    <property type="component" value="Unassembled WGS sequence"/>
</dbReference>
<dbReference type="EMBL" id="FOVH01000003">
    <property type="protein sequence ID" value="SFN88413.1"/>
    <property type="molecule type" value="Genomic_DNA"/>
</dbReference>
<feature type="compositionally biased region" description="Low complexity" evidence="1">
    <location>
        <begin position="1512"/>
        <end position="1521"/>
    </location>
</feature>
<proteinExistence type="predicted"/>
<feature type="compositionally biased region" description="Pro residues" evidence="1">
    <location>
        <begin position="905"/>
        <end position="920"/>
    </location>
</feature>
<reference evidence="2 3" key="1">
    <citation type="submission" date="2016-10" db="EMBL/GenBank/DDBJ databases">
        <authorList>
            <person name="de Groot N.N."/>
        </authorList>
    </citation>
    <scope>NUCLEOTIDE SEQUENCE [LARGE SCALE GENOMIC DNA]</scope>
    <source>
        <strain evidence="2 3">DSM 43067</strain>
    </source>
</reference>
<feature type="compositionally biased region" description="Low complexity" evidence="1">
    <location>
        <begin position="1069"/>
        <end position="1109"/>
    </location>
</feature>
<dbReference type="eggNOG" id="COG1112">
    <property type="taxonomic scope" value="Bacteria"/>
</dbReference>
<sequence length="1624" mass="170817">MPDEAPGPGRPGRAVDEAGAREAEHAARLLGYLRDLARARRRPSRDLADHDHVHWLADLPGDVYVERDAGPGEVLFSVPVIPLTPPVVLDEFDGWLALRTWYRVLRDLAGEEVVLAAGLLSWRPAVHDHLLSTPVRIVLDERTERVDVVLDGRTALRDRELLSGHPGFRPAAWVAEAVQAGQGFGLNASTGDVLRKWCQVSLTTPADYREDWAPGTDTASPVPRLRLAPALVVRPPAREAVADHHARLLSLLPRGVPDGLARFVSPARKPQIMHVPERAPETVPDLLAGLLARGHRVLVATSGPTASADLRAALPPGLAALTATDPAMAARTAEAIRGRGASPDLALAAGREEAAARRVAEITERLRGGESDEPAPDPGDQDPELSWMPVRPDLPAAPPISRSEAADLVVLLAEETAARKARTTQRDVDPGALPSAAYVQTLVDAEVAAVERAERSKTDLSQRLRDSDRTFLARLDGDASVVAAAFRDLGLEGHPGGWNSADLAARAFGDALGDRRPLIWARVSEMTSRAQWAERALAELGGHTVELPEDADLRGLAASAQDLRTHLAGGGTLKRGPLRPAVQRQAEPLLTTVTVDGVAPTTSELLDLVHTDLMVRITCRELQYVWEAAGISFPADLPPAERVARFVRAHARLARVRDAMQAVDSTRHLLERSGFGIRLTHPVQWHEYASALRNALEGLGVSRAAADLEALRDSIGPLDDDDPPELRDALAAIDARDAAAYGRALGALAEARHERSRQIRCDELIARVRSVHPDLANLMIATDGDEVWHARTRRWDDAWAWARRRAAPAVPATDRLRAALASAEEELRTARADLTAARAWAAAAARAPSAPDAVPAWILPLWRVPDVLPPAPDAFDVVIVDGEHEAGAEALHVLWHAPRTILVGPPGPDLPPPEGPPPATRLPGHLHTAITPTTTLFTALTTPPAPEDAPRPDITRQDLRAQPPGLYDRPDITQRDLPITPPARPERPRNAPQPPPPARDVPVTTQPGRGPVAPEPGTPPRPPERPEVPVAGRGTAEPPPQRNEPRGAPHKDAGPPAPRRVRPPGPGQGYPQERPAASAPATSPRDAEGAPTPRRGGPPGAGEDAGMPGPAAPHERPAASRPGVGPPPERPPASRQGRPPGTSDPREGPWTPGQGVPQERPAPSASGTGPQTERPPTPQRGGPPGVGGPHEGAEEPGPGASRERPAPSASGAASPPERPPVSREGGPPPGTGPRVVEGAPTPRRGGPPGTGAPREDAETSGPGLPEERPAPSTSAAGPRAERPPGSRQGRPPGTSDPREGPWTPGQGVPQERPAPSGSGTGPQTERPPTPQRGGPSGVGGSREGSEEPGPGASRERSGASGAGPRVERPPLARRGGPPPAGGSREGAGARPPERSDVPVAGPAAVPGRKARGPGRSDVPVAGRQAGAPPDGQPPSGEESGAPGRGSRAPGQALPPRRLDAMRRESRGAGSPRSGGGSLPPRRLDAGRLEPRVPESGPQGGKGPAVPEEEARPPASRPEIPALWGRPGPRPEPPAAPPPQAPPPQPEASGPSVGHAMIRRGQSIAGYKRPELVEIVGHIAEREPELTDEQIVELVTRLMACPEDEALLVGARLRYAVEAYRESAG</sequence>
<feature type="compositionally biased region" description="Acidic residues" evidence="1">
    <location>
        <begin position="371"/>
        <end position="383"/>
    </location>
</feature>
<evidence type="ECO:0000313" key="2">
    <source>
        <dbReference type="EMBL" id="SFN88413.1"/>
    </source>
</evidence>
<dbReference type="InParanoid" id="A0A1I5CND1"/>
<feature type="region of interest" description="Disordered" evidence="1">
    <location>
        <begin position="939"/>
        <end position="1563"/>
    </location>
</feature>
<keyword evidence="3" id="KW-1185">Reference proteome</keyword>
<feature type="compositionally biased region" description="Basic and acidic residues" evidence="1">
    <location>
        <begin position="1043"/>
        <end position="1053"/>
    </location>
</feature>
<feature type="compositionally biased region" description="Basic and acidic residues" evidence="1">
    <location>
        <begin position="948"/>
        <end position="959"/>
    </location>
</feature>
<gene>
    <name evidence="2" type="ORF">SAMN04489713_103314</name>
</gene>
<feature type="compositionally biased region" description="Pro residues" evidence="1">
    <location>
        <begin position="1527"/>
        <end position="1545"/>
    </location>
</feature>
<feature type="region of interest" description="Disordered" evidence="1">
    <location>
        <begin position="904"/>
        <end position="926"/>
    </location>
</feature>
<dbReference type="RefSeq" id="WP_075020795.1">
    <property type="nucleotide sequence ID" value="NZ_FOVH01000003.1"/>
</dbReference>
<dbReference type="STRING" id="1993.SAMN04489713_103314"/>
<evidence type="ECO:0000256" key="1">
    <source>
        <dbReference type="SAM" id="MobiDB-lite"/>
    </source>
</evidence>
<evidence type="ECO:0000313" key="3">
    <source>
        <dbReference type="Proteomes" id="UP000183413"/>
    </source>
</evidence>
<accession>A0A1I5CND1</accession>
<feature type="compositionally biased region" description="Basic and acidic residues" evidence="1">
    <location>
        <begin position="1456"/>
        <end position="1466"/>
    </location>
</feature>
<feature type="compositionally biased region" description="Basic and acidic residues" evidence="1">
    <location>
        <begin position="1481"/>
        <end position="1492"/>
    </location>
</feature>
<feature type="compositionally biased region" description="Pro residues" evidence="1">
    <location>
        <begin position="1055"/>
        <end position="1066"/>
    </location>
</feature>
<protein>
    <submittedName>
        <fullName evidence="2">Uncharacterized protein</fullName>
    </submittedName>
</protein>
<feature type="region of interest" description="Disordered" evidence="1">
    <location>
        <begin position="364"/>
        <end position="390"/>
    </location>
</feature>